<dbReference type="EMBL" id="JAZHOU010000004">
    <property type="protein sequence ID" value="MEF3079801.1"/>
    <property type="molecule type" value="Genomic_DNA"/>
</dbReference>
<organism evidence="1 2">
    <name type="scientific">Winogradskyella poriferorum</name>
    <dbReference type="NCBI Taxonomy" id="307627"/>
    <lineage>
        <taxon>Bacteria</taxon>
        <taxon>Pseudomonadati</taxon>
        <taxon>Bacteroidota</taxon>
        <taxon>Flavobacteriia</taxon>
        <taxon>Flavobacteriales</taxon>
        <taxon>Flavobacteriaceae</taxon>
        <taxon>Winogradskyella</taxon>
    </lineage>
</organism>
<evidence type="ECO:0000313" key="2">
    <source>
        <dbReference type="Proteomes" id="UP001356704"/>
    </source>
</evidence>
<dbReference type="Proteomes" id="UP001356704">
    <property type="component" value="Unassembled WGS sequence"/>
</dbReference>
<comment type="caution">
    <text evidence="1">The sequence shown here is derived from an EMBL/GenBank/DDBJ whole genome shotgun (WGS) entry which is preliminary data.</text>
</comment>
<dbReference type="Pfam" id="PF14903">
    <property type="entry name" value="WG_beta_rep"/>
    <property type="match status" value="2"/>
</dbReference>
<protein>
    <submittedName>
        <fullName evidence="1">WG repeat-containing protein</fullName>
    </submittedName>
</protein>
<name>A0ABU7W768_9FLAO</name>
<evidence type="ECO:0000313" key="1">
    <source>
        <dbReference type="EMBL" id="MEF3079801.1"/>
    </source>
</evidence>
<dbReference type="InterPro" id="IPR032774">
    <property type="entry name" value="WG_beta_rep"/>
</dbReference>
<proteinExistence type="predicted"/>
<reference evidence="1 2" key="1">
    <citation type="submission" date="2024-02" db="EMBL/GenBank/DDBJ databases">
        <title>Winogradskyella poriferorum JCM 12885.</title>
        <authorList>
            <person name="Zhang D.-F."/>
            <person name="Fu Z.-Y."/>
        </authorList>
    </citation>
    <scope>NUCLEOTIDE SEQUENCE [LARGE SCALE GENOMIC DNA]</scope>
    <source>
        <strain evidence="1 2">JCM 12885</strain>
    </source>
</reference>
<gene>
    <name evidence="1" type="ORF">V1468_12350</name>
</gene>
<dbReference type="RefSeq" id="WP_331810536.1">
    <property type="nucleotide sequence ID" value="NZ_JAZHOU010000004.1"/>
</dbReference>
<sequence length="201" mass="22886">MKTIFLTLLIIPILGIGQTIENIDFVSPFHDGLSAVKKGNNWAFIDQNGSIIIDFRQDLVKTKTDKGYYPLFSNGKCIIAQKKDDILLYGFIDKKGNISIEPQFLNVLNFQGNKTLALIVHKETIGFNDIFKKDVVNYHYFEVVIDENGNSLDHLTQLALHISPKYTKNKKPPVITSKFISDNLIAVKSDDNKWNLRKISR</sequence>
<accession>A0ABU7W768</accession>
<keyword evidence="2" id="KW-1185">Reference proteome</keyword>